<feature type="region of interest" description="Disordered" evidence="1">
    <location>
        <begin position="220"/>
        <end position="241"/>
    </location>
</feature>
<feature type="region of interest" description="Disordered" evidence="1">
    <location>
        <begin position="1"/>
        <end position="118"/>
    </location>
</feature>
<evidence type="ECO:0000313" key="3">
    <source>
        <dbReference type="EMBL" id="CAD9683828.1"/>
    </source>
</evidence>
<feature type="region of interest" description="Disordered" evidence="1">
    <location>
        <begin position="144"/>
        <end position="165"/>
    </location>
</feature>
<dbReference type="EMBL" id="HBHK01013074">
    <property type="protein sequence ID" value="CAD9683828.1"/>
    <property type="molecule type" value="Transcribed_RNA"/>
</dbReference>
<evidence type="ECO:0000259" key="2">
    <source>
        <dbReference type="PROSITE" id="PS50076"/>
    </source>
</evidence>
<feature type="compositionally biased region" description="Low complexity" evidence="1">
    <location>
        <begin position="22"/>
        <end position="37"/>
    </location>
</feature>
<dbReference type="Gene3D" id="1.10.287.110">
    <property type="entry name" value="DnaJ domain"/>
    <property type="match status" value="1"/>
</dbReference>
<feature type="domain" description="J" evidence="2">
    <location>
        <begin position="891"/>
        <end position="960"/>
    </location>
</feature>
<proteinExistence type="predicted"/>
<gene>
    <name evidence="3" type="ORF">QSP1433_LOCUS8212</name>
</gene>
<accession>A0A7S2RY03</accession>
<name>A0A7S2RY03_9STRA</name>
<dbReference type="PROSITE" id="PS50076">
    <property type="entry name" value="DNAJ_2"/>
    <property type="match status" value="1"/>
</dbReference>
<dbReference type="SUPFAM" id="SSF46565">
    <property type="entry name" value="Chaperone J-domain"/>
    <property type="match status" value="1"/>
</dbReference>
<protein>
    <recommendedName>
        <fullName evidence="2">J domain-containing protein</fullName>
    </recommendedName>
</protein>
<organism evidence="3">
    <name type="scientific">Mucochytrium quahogii</name>
    <dbReference type="NCBI Taxonomy" id="96639"/>
    <lineage>
        <taxon>Eukaryota</taxon>
        <taxon>Sar</taxon>
        <taxon>Stramenopiles</taxon>
        <taxon>Bigyra</taxon>
        <taxon>Labyrinthulomycetes</taxon>
        <taxon>Thraustochytrida</taxon>
        <taxon>Thraustochytriidae</taxon>
        <taxon>Mucochytrium</taxon>
    </lineage>
</organism>
<feature type="compositionally biased region" description="Acidic residues" evidence="1">
    <location>
        <begin position="51"/>
        <end position="64"/>
    </location>
</feature>
<dbReference type="AlphaFoldDB" id="A0A7S2RY03"/>
<feature type="region of interest" description="Disordered" evidence="1">
    <location>
        <begin position="791"/>
        <end position="822"/>
    </location>
</feature>
<sequence length="978" mass="111615">MDSDSACSWEQVEVEEEHRSSSDGSNLDSSDGNSQNGELARSGVLERDVLEQDDEEEHDSEEEGLNQVVHNVLCEDQAVTGTENVHGEGVGEGQVPKHHEDIQDQGAELDGPTEHGFGVDEQTENAVESQVLSNIPIAEVVENSQEDAISQGSESGEDEAVQDESTHVACLGNDEQHANVDVAPAGEAAQSGANIYPGADGEVAAAVAAAVAAVEKAANDNNHGSASEDEDVPGANCKNDPSETVPGCGHEFFKDRWISFSKEDCNQVIWVTSRAQVQFSERNHHHIVPNHCFKVVRVCESSDLAPMYALYSAHLDLYVMARAKRGDHGGEMALGWTRCEVRATRFRFIKVDEQTFKVEPSVDGVLPPFSKFRFRLIPEEIEYPGYNNLKARIRASERRRERQSERSKCVVRFYKWFCAVMVAAVAVMVVNLNCCEDNVHFDNWESSVAIEEERSVFHDRCGVGRMSTHNRKARGPGHSFAPRTDSGHEEPAFRYICKQGKRCQVGRTGVLRYGVGNNWLYRQVMRSEISKDSGKVSFECSESFFGREPYPLVYNHNHKAPKKKKCKHGKKCNQKKKKFQKKSFKCYFRPDREPASRHICDENSQCKVFRAGRLEFGTHERWISKDIHKVPTEFTCNNKFFDAQHADQIPKNAARHCRFRPFPVQQKRFETICTEYTNCQVEQTGTIRYGKQFNWVYKEVDYAPFSFRCSNEFFGKDPNVGYIKECAFFPHKVNSSQPLEEPLNHRHVVNLIDKKFKTLVGTLERLEQKVAKNDEVYDQLKGMLDKLDSRIKDIESKPKDETEPKRASKPEEDAPKQEGFTHEDTVRDYLTFAKKMLENVRAEDILNVDVETISETIHSQVNSVMNYIVNKEEDVEEKVNKEQNTKHVRDKFYELLKLSKGPQSTRAEIRDAFHRERKATLLKTVDDYLPPEVKDHLRNLREAFATLSNPRLKREYDNKLLREAASKLKEEEDEDMWY</sequence>
<feature type="compositionally biased region" description="Polar residues" evidence="1">
    <location>
        <begin position="144"/>
        <end position="154"/>
    </location>
</feature>
<dbReference type="InterPro" id="IPR036869">
    <property type="entry name" value="J_dom_sf"/>
</dbReference>
<reference evidence="3" key="1">
    <citation type="submission" date="2021-01" db="EMBL/GenBank/DDBJ databases">
        <authorList>
            <person name="Corre E."/>
            <person name="Pelletier E."/>
            <person name="Niang G."/>
            <person name="Scheremetjew M."/>
            <person name="Finn R."/>
            <person name="Kale V."/>
            <person name="Holt S."/>
            <person name="Cochrane G."/>
            <person name="Meng A."/>
            <person name="Brown T."/>
            <person name="Cohen L."/>
        </authorList>
    </citation>
    <scope>NUCLEOTIDE SEQUENCE</scope>
    <source>
        <strain evidence="3">NY070348D</strain>
    </source>
</reference>
<dbReference type="InterPro" id="IPR001623">
    <property type="entry name" value="DnaJ_domain"/>
</dbReference>
<evidence type="ECO:0000256" key="1">
    <source>
        <dbReference type="SAM" id="MobiDB-lite"/>
    </source>
</evidence>